<dbReference type="EMBL" id="HBUE01351437">
    <property type="protein sequence ID" value="CAG6603520.1"/>
    <property type="molecule type" value="Transcribed_RNA"/>
</dbReference>
<dbReference type="EMBL" id="HBUE01351436">
    <property type="protein sequence ID" value="CAG6603519.1"/>
    <property type="molecule type" value="Transcribed_RNA"/>
</dbReference>
<organism evidence="1">
    <name type="scientific">Culex pipiens</name>
    <name type="common">House mosquito</name>
    <dbReference type="NCBI Taxonomy" id="7175"/>
    <lineage>
        <taxon>Eukaryota</taxon>
        <taxon>Metazoa</taxon>
        <taxon>Ecdysozoa</taxon>
        <taxon>Arthropoda</taxon>
        <taxon>Hexapoda</taxon>
        <taxon>Insecta</taxon>
        <taxon>Pterygota</taxon>
        <taxon>Neoptera</taxon>
        <taxon>Endopterygota</taxon>
        <taxon>Diptera</taxon>
        <taxon>Nematocera</taxon>
        <taxon>Culicoidea</taxon>
        <taxon>Culicidae</taxon>
        <taxon>Culicinae</taxon>
        <taxon>Culicini</taxon>
        <taxon>Culex</taxon>
        <taxon>Culex</taxon>
    </lineage>
</organism>
<evidence type="ECO:0000313" key="1">
    <source>
        <dbReference type="EMBL" id="CAG6603519.1"/>
    </source>
</evidence>
<sequence>MHLPCSNFDAVVYCIGSYNHHLCPSTRRFYSLNTNKTHRLKNTHSEHVHGRKRRGKTFEKYSTKLKRAKEKQAAFFSDNDDLLAVCSVDGNENLAMFKHYYNGKEKDLATRHENLRERKSITHTPQTHRHIHPIYLMWFYFISETHKFWLSINSPTKVTL</sequence>
<dbReference type="AlphaFoldDB" id="A0A8D8PJ13"/>
<dbReference type="EMBL" id="HBUE01244335">
    <property type="protein sequence ID" value="CAG6551226.1"/>
    <property type="molecule type" value="Transcribed_RNA"/>
</dbReference>
<protein>
    <submittedName>
        <fullName evidence="1">(northern house mosquito) hypothetical protein</fullName>
    </submittedName>
</protein>
<dbReference type="EMBL" id="HBUE01244334">
    <property type="protein sequence ID" value="CAG6551225.1"/>
    <property type="molecule type" value="Transcribed_RNA"/>
</dbReference>
<reference evidence="1" key="1">
    <citation type="submission" date="2021-05" db="EMBL/GenBank/DDBJ databases">
        <authorList>
            <person name="Alioto T."/>
            <person name="Alioto T."/>
            <person name="Gomez Garrido J."/>
        </authorList>
    </citation>
    <scope>NUCLEOTIDE SEQUENCE</scope>
</reference>
<dbReference type="EMBL" id="HBUE01244333">
    <property type="protein sequence ID" value="CAG6551224.1"/>
    <property type="molecule type" value="Transcribed_RNA"/>
</dbReference>
<accession>A0A8D8PJ13</accession>
<dbReference type="EMBL" id="HBUE01351435">
    <property type="protein sequence ID" value="CAG6603518.1"/>
    <property type="molecule type" value="Transcribed_RNA"/>
</dbReference>
<dbReference type="EMBL" id="HBUE01085495">
    <property type="protein sequence ID" value="CAG6479505.1"/>
    <property type="molecule type" value="Transcribed_RNA"/>
</dbReference>
<name>A0A8D8PJ13_CULPI</name>
<proteinExistence type="predicted"/>